<comment type="similarity">
    <text evidence="1">Belongs to the membrane fusion protein (MFP) (TC 8.A.1) family.</text>
</comment>
<sequence>MLSEKNLFHSLALRTVVAIASLAGLSACEDAPTPPKAASSTPVTLYEVQHSDETIAKFPGQVEAAEYSNLSFRIGGKLQELKVKAGEEVKENQLIARLDDRDAKAQLATAQSQFDVSSAMFERMEASVEKGAVSRSTFDEAKANYLAAKASLTNAQDQLSYTELRAPFAGLIASVPVENYQVIVPQQTIAELHMPGAIDVTFQLPEQKMRMIDRSRARENRTSEMAWVTFSGMPEKRYAAMYKDHESTTRQGELSYEVTITLPEPDDINVLAGMSATVLLDMSKLIESDAKLWLVPFGAVVTDNAKPEKAIVWRFRPNSDNAKKGTVEAVEVMITRGISNGLLVEGPLNDDDRIVAAGAHLVKEGQVVTEWTKEGGL</sequence>
<dbReference type="SUPFAM" id="SSF111369">
    <property type="entry name" value="HlyD-like secretion proteins"/>
    <property type="match status" value="1"/>
</dbReference>
<dbReference type="Pfam" id="PF25876">
    <property type="entry name" value="HH_MFP_RND"/>
    <property type="match status" value="1"/>
</dbReference>
<dbReference type="RefSeq" id="WP_039216202.1">
    <property type="nucleotide sequence ID" value="NZ_JWLW01000001.1"/>
</dbReference>
<evidence type="ECO:0000313" key="3">
    <source>
        <dbReference type="EMBL" id="KHT57796.1"/>
    </source>
</evidence>
<reference evidence="3 4" key="1">
    <citation type="submission" date="2014-12" db="EMBL/GenBank/DDBJ databases">
        <title>Genome sequencing of Alteromonas marina AD001.</title>
        <authorList>
            <person name="Adrian T.G.S."/>
            <person name="Chan K.G."/>
        </authorList>
    </citation>
    <scope>NUCLEOTIDE SEQUENCE [LARGE SCALE GENOMIC DNA]</scope>
    <source>
        <strain evidence="3 4">AD001</strain>
    </source>
</reference>
<dbReference type="GO" id="GO:1990281">
    <property type="term" value="C:efflux pump complex"/>
    <property type="evidence" value="ECO:0007669"/>
    <property type="project" value="TreeGrafter"/>
</dbReference>
<evidence type="ECO:0000259" key="2">
    <source>
        <dbReference type="Pfam" id="PF25876"/>
    </source>
</evidence>
<organism evidence="3 4">
    <name type="scientific">Alteromonas marina</name>
    <dbReference type="NCBI Taxonomy" id="203795"/>
    <lineage>
        <taxon>Bacteria</taxon>
        <taxon>Pseudomonadati</taxon>
        <taxon>Pseudomonadota</taxon>
        <taxon>Gammaproteobacteria</taxon>
        <taxon>Alteromonadales</taxon>
        <taxon>Alteromonadaceae</taxon>
        <taxon>Alteromonas/Salinimonas group</taxon>
        <taxon>Alteromonas</taxon>
    </lineage>
</organism>
<dbReference type="AlphaFoldDB" id="A0A0B3Y6J3"/>
<name>A0A0B3Y6J3_9ALTE</name>
<dbReference type="EMBL" id="JWLW01000001">
    <property type="protein sequence ID" value="KHT57796.1"/>
    <property type="molecule type" value="Genomic_DNA"/>
</dbReference>
<dbReference type="PROSITE" id="PS51257">
    <property type="entry name" value="PROKAR_LIPOPROTEIN"/>
    <property type="match status" value="1"/>
</dbReference>
<comment type="caution">
    <text evidence="3">The sequence shown here is derived from an EMBL/GenBank/DDBJ whole genome shotgun (WGS) entry which is preliminary data.</text>
</comment>
<gene>
    <name evidence="3" type="ORF">RJ41_00170</name>
</gene>
<dbReference type="OrthoDB" id="2110899at2"/>
<dbReference type="InterPro" id="IPR006143">
    <property type="entry name" value="RND_pump_MFP"/>
</dbReference>
<feature type="domain" description="Multidrug resistance protein MdtA-like alpha-helical hairpin" evidence="2">
    <location>
        <begin position="101"/>
        <end position="162"/>
    </location>
</feature>
<proteinExistence type="inferred from homology"/>
<dbReference type="Gene3D" id="2.40.420.20">
    <property type="match status" value="1"/>
</dbReference>
<accession>A0A0B3Y6J3</accession>
<evidence type="ECO:0000313" key="4">
    <source>
        <dbReference type="Proteomes" id="UP000031197"/>
    </source>
</evidence>
<dbReference type="Gene3D" id="1.10.287.470">
    <property type="entry name" value="Helix hairpin bin"/>
    <property type="match status" value="1"/>
</dbReference>
<dbReference type="GO" id="GO:0015562">
    <property type="term" value="F:efflux transmembrane transporter activity"/>
    <property type="evidence" value="ECO:0007669"/>
    <property type="project" value="TreeGrafter"/>
</dbReference>
<dbReference type="PANTHER" id="PTHR30469">
    <property type="entry name" value="MULTIDRUG RESISTANCE PROTEIN MDTA"/>
    <property type="match status" value="1"/>
</dbReference>
<dbReference type="InterPro" id="IPR058624">
    <property type="entry name" value="MdtA-like_HH"/>
</dbReference>
<dbReference type="Proteomes" id="UP000031197">
    <property type="component" value="Unassembled WGS sequence"/>
</dbReference>
<keyword evidence="4" id="KW-1185">Reference proteome</keyword>
<protein>
    <submittedName>
        <fullName evidence="3">Multidrug transporter</fullName>
    </submittedName>
</protein>
<dbReference type="Gene3D" id="2.40.30.170">
    <property type="match status" value="1"/>
</dbReference>
<dbReference type="Gene3D" id="2.40.50.100">
    <property type="match status" value="1"/>
</dbReference>
<dbReference type="NCBIfam" id="TIGR01730">
    <property type="entry name" value="RND_mfp"/>
    <property type="match status" value="1"/>
</dbReference>
<evidence type="ECO:0000256" key="1">
    <source>
        <dbReference type="ARBA" id="ARBA00009477"/>
    </source>
</evidence>
<dbReference type="PANTHER" id="PTHR30469:SF20">
    <property type="entry name" value="EFFLUX RND TRANSPORTER PERIPLASMIC ADAPTOR SUBUNIT"/>
    <property type="match status" value="1"/>
</dbReference>